<feature type="transmembrane region" description="Helical" evidence="8">
    <location>
        <begin position="231"/>
        <end position="250"/>
    </location>
</feature>
<gene>
    <name evidence="10" type="ORF">PITCH_A2030069</name>
</gene>
<accession>A0A445MWU0</accession>
<keyword evidence="3" id="KW-0328">Glycosyltransferase</keyword>
<evidence type="ECO:0000256" key="7">
    <source>
        <dbReference type="ARBA" id="ARBA00023136"/>
    </source>
</evidence>
<dbReference type="AlphaFoldDB" id="A0A445MWU0"/>
<name>A0A445MWU0_9BACT</name>
<feature type="domain" description="Glycosyltransferase RgtA/B/C/D-like" evidence="9">
    <location>
        <begin position="85"/>
        <end position="243"/>
    </location>
</feature>
<evidence type="ECO:0000256" key="4">
    <source>
        <dbReference type="ARBA" id="ARBA00022679"/>
    </source>
</evidence>
<dbReference type="GO" id="GO:0009103">
    <property type="term" value="P:lipopolysaccharide biosynthetic process"/>
    <property type="evidence" value="ECO:0007669"/>
    <property type="project" value="UniProtKB-ARBA"/>
</dbReference>
<keyword evidence="6 8" id="KW-1133">Transmembrane helix</keyword>
<feature type="transmembrane region" description="Helical" evidence="8">
    <location>
        <begin position="319"/>
        <end position="335"/>
    </location>
</feature>
<keyword evidence="5 8" id="KW-0812">Transmembrane</keyword>
<evidence type="ECO:0000256" key="6">
    <source>
        <dbReference type="ARBA" id="ARBA00022989"/>
    </source>
</evidence>
<evidence type="ECO:0000313" key="10">
    <source>
        <dbReference type="EMBL" id="SPD73925.1"/>
    </source>
</evidence>
<dbReference type="PANTHER" id="PTHR33908:SF3">
    <property type="entry name" value="UNDECAPRENYL PHOSPHATE-ALPHA-4-AMINO-4-DEOXY-L-ARABINOSE ARABINOSYL TRANSFERASE"/>
    <property type="match status" value="1"/>
</dbReference>
<dbReference type="PANTHER" id="PTHR33908">
    <property type="entry name" value="MANNOSYLTRANSFERASE YKCB-RELATED"/>
    <property type="match status" value="1"/>
</dbReference>
<keyword evidence="7 8" id="KW-0472">Membrane</keyword>
<dbReference type="InterPro" id="IPR038731">
    <property type="entry name" value="RgtA/B/C-like"/>
</dbReference>
<dbReference type="EMBL" id="OJIN01000117">
    <property type="protein sequence ID" value="SPD73925.1"/>
    <property type="molecule type" value="Genomic_DNA"/>
</dbReference>
<feature type="transmembrane region" description="Helical" evidence="8">
    <location>
        <begin position="371"/>
        <end position="394"/>
    </location>
</feature>
<feature type="transmembrane region" description="Helical" evidence="8">
    <location>
        <begin position="284"/>
        <end position="307"/>
    </location>
</feature>
<sequence length="580" mass="64773">MFCVRTVLAGLCSARNMPQDGINSTSAGVKTADMVLWTAALVLLFYGLGDRALWTCEGRWAEVTRQMLAAGNFFHPAINGEPYFDKPLLSYWLIAIVSALTGRLDELVIRLPSAISALSAIWATVFIGRKLWSEQVGRTAGWILLTTFGMLFWARTGTADMENLAAITLAVAWYCAHKNRHNFFTFFVFYLICFTGAQTKGLAAVAVPVLAMSADLGRERRLSSLFRPPHLMAAAINLCIYLAPLLYAAFTREGYQANGLTLVFKENILRYFTPFDHIEPFYIYLYYLPSLLLPWSPLVIIALLNFFKERKHLDQRTRWLIDFTALIFVFFTASGSRRGYYILPMLPFCAILTSVFLNSKGDERWKRLGLGLQYFGFILCAILLIIVPFVRPLIEKSLALSVPDCFGYGLVLSGIFALVPMTLCAVRPNLIGVIGGAAPNTTAVILTSAILIGIFFRQQLTLDNYRTEKPFAMGLKTMMTGISPGQIAFYHDASPNVLFYLDMEGPVRVVKNQDSLAKFLAAGPEPKILVSEQKHISDLASLLSALEAAGKPELTEKAYPWERKTSKKFVAWKIEKEVES</sequence>
<dbReference type="GO" id="GO:0010041">
    <property type="term" value="P:response to iron(III) ion"/>
    <property type="evidence" value="ECO:0007669"/>
    <property type="project" value="TreeGrafter"/>
</dbReference>
<comment type="subcellular location">
    <subcellularLocation>
        <location evidence="1">Cell membrane</location>
        <topology evidence="1">Multi-pass membrane protein</topology>
    </subcellularLocation>
</comment>
<evidence type="ECO:0000256" key="1">
    <source>
        <dbReference type="ARBA" id="ARBA00004651"/>
    </source>
</evidence>
<feature type="transmembrane region" description="Helical" evidence="8">
    <location>
        <begin position="187"/>
        <end position="210"/>
    </location>
</feature>
<evidence type="ECO:0000256" key="8">
    <source>
        <dbReference type="SAM" id="Phobius"/>
    </source>
</evidence>
<dbReference type="GO" id="GO:0016763">
    <property type="term" value="F:pentosyltransferase activity"/>
    <property type="evidence" value="ECO:0007669"/>
    <property type="project" value="TreeGrafter"/>
</dbReference>
<evidence type="ECO:0000259" key="9">
    <source>
        <dbReference type="Pfam" id="PF13231"/>
    </source>
</evidence>
<proteinExistence type="predicted"/>
<dbReference type="InterPro" id="IPR050297">
    <property type="entry name" value="LipidA_mod_glycosyltrf_83"/>
</dbReference>
<evidence type="ECO:0000256" key="5">
    <source>
        <dbReference type="ARBA" id="ARBA00022692"/>
    </source>
</evidence>
<dbReference type="GO" id="GO:0005886">
    <property type="term" value="C:plasma membrane"/>
    <property type="evidence" value="ECO:0007669"/>
    <property type="project" value="UniProtKB-SubCell"/>
</dbReference>
<feature type="transmembrane region" description="Helical" evidence="8">
    <location>
        <begin position="341"/>
        <end position="359"/>
    </location>
</feature>
<organism evidence="10">
    <name type="scientific">uncultured Desulfobacterium sp</name>
    <dbReference type="NCBI Taxonomy" id="201089"/>
    <lineage>
        <taxon>Bacteria</taxon>
        <taxon>Pseudomonadati</taxon>
        <taxon>Thermodesulfobacteriota</taxon>
        <taxon>Desulfobacteria</taxon>
        <taxon>Desulfobacterales</taxon>
        <taxon>Desulfobacteriaceae</taxon>
        <taxon>Desulfobacterium</taxon>
        <taxon>environmental samples</taxon>
    </lineage>
</organism>
<evidence type="ECO:0000256" key="2">
    <source>
        <dbReference type="ARBA" id="ARBA00022475"/>
    </source>
</evidence>
<feature type="transmembrane region" description="Helical" evidence="8">
    <location>
        <begin position="406"/>
        <end position="426"/>
    </location>
</feature>
<evidence type="ECO:0000256" key="3">
    <source>
        <dbReference type="ARBA" id="ARBA00022676"/>
    </source>
</evidence>
<feature type="transmembrane region" description="Helical" evidence="8">
    <location>
        <begin position="433"/>
        <end position="456"/>
    </location>
</feature>
<keyword evidence="4" id="KW-0808">Transferase</keyword>
<protein>
    <recommendedName>
        <fullName evidence="9">Glycosyltransferase RgtA/B/C/D-like domain-containing protein</fullName>
    </recommendedName>
</protein>
<keyword evidence="2" id="KW-1003">Cell membrane</keyword>
<reference evidence="10" key="1">
    <citation type="submission" date="2018-01" db="EMBL/GenBank/DDBJ databases">
        <authorList>
            <person name="Regsiter A."/>
            <person name="William W."/>
        </authorList>
    </citation>
    <scope>NUCLEOTIDE SEQUENCE</scope>
    <source>
        <strain evidence="10">TRIP AH-1</strain>
    </source>
</reference>
<dbReference type="Pfam" id="PF13231">
    <property type="entry name" value="PMT_2"/>
    <property type="match status" value="1"/>
</dbReference>